<organism evidence="2 3">
    <name type="scientific">Ilyodon furcidens</name>
    <name type="common">goldbreast splitfin</name>
    <dbReference type="NCBI Taxonomy" id="33524"/>
    <lineage>
        <taxon>Eukaryota</taxon>
        <taxon>Metazoa</taxon>
        <taxon>Chordata</taxon>
        <taxon>Craniata</taxon>
        <taxon>Vertebrata</taxon>
        <taxon>Euteleostomi</taxon>
        <taxon>Actinopterygii</taxon>
        <taxon>Neopterygii</taxon>
        <taxon>Teleostei</taxon>
        <taxon>Neoteleostei</taxon>
        <taxon>Acanthomorphata</taxon>
        <taxon>Ovalentaria</taxon>
        <taxon>Atherinomorphae</taxon>
        <taxon>Cyprinodontiformes</taxon>
        <taxon>Goodeidae</taxon>
        <taxon>Ilyodon</taxon>
    </lineage>
</organism>
<feature type="compositionally biased region" description="Basic residues" evidence="1">
    <location>
        <begin position="39"/>
        <end position="50"/>
    </location>
</feature>
<evidence type="ECO:0000313" key="2">
    <source>
        <dbReference type="EMBL" id="MEQ2247010.1"/>
    </source>
</evidence>
<dbReference type="Gene3D" id="3.30.420.10">
    <property type="entry name" value="Ribonuclease H-like superfamily/Ribonuclease H"/>
    <property type="match status" value="1"/>
</dbReference>
<sequence length="120" mass="13837">MLWPSQSWRRLSIYPADSLHKKTEHQNITAGSSQSAVSKHNHGKFAGRKKYDRKSNILRRKVLEHLMLASSDKLIEHADFAHTDKSNNTCFNDHSIIVLDWPANWPDLNSIEKLPTMQMS</sequence>
<protein>
    <submittedName>
        <fullName evidence="2">Uncharacterized protein</fullName>
    </submittedName>
</protein>
<accession>A0ABV0URD8</accession>
<evidence type="ECO:0000256" key="1">
    <source>
        <dbReference type="SAM" id="MobiDB-lite"/>
    </source>
</evidence>
<dbReference type="InterPro" id="IPR036397">
    <property type="entry name" value="RNaseH_sf"/>
</dbReference>
<keyword evidence="3" id="KW-1185">Reference proteome</keyword>
<proteinExistence type="predicted"/>
<gene>
    <name evidence="2" type="ORF">ILYODFUR_004961</name>
</gene>
<comment type="caution">
    <text evidence="2">The sequence shown here is derived from an EMBL/GenBank/DDBJ whole genome shotgun (WGS) entry which is preliminary data.</text>
</comment>
<reference evidence="2 3" key="1">
    <citation type="submission" date="2021-06" db="EMBL/GenBank/DDBJ databases">
        <authorList>
            <person name="Palmer J.M."/>
        </authorList>
    </citation>
    <scope>NUCLEOTIDE SEQUENCE [LARGE SCALE GENOMIC DNA]</scope>
    <source>
        <strain evidence="3">if_2019</strain>
        <tissue evidence="2">Muscle</tissue>
    </source>
</reference>
<dbReference type="Proteomes" id="UP001482620">
    <property type="component" value="Unassembled WGS sequence"/>
</dbReference>
<evidence type="ECO:0000313" key="3">
    <source>
        <dbReference type="Proteomes" id="UP001482620"/>
    </source>
</evidence>
<name>A0ABV0URD8_9TELE</name>
<dbReference type="EMBL" id="JAHRIQ010081379">
    <property type="protein sequence ID" value="MEQ2247010.1"/>
    <property type="molecule type" value="Genomic_DNA"/>
</dbReference>
<feature type="compositionally biased region" description="Polar residues" evidence="1">
    <location>
        <begin position="26"/>
        <end position="38"/>
    </location>
</feature>
<feature type="region of interest" description="Disordered" evidence="1">
    <location>
        <begin position="24"/>
        <end position="50"/>
    </location>
</feature>